<keyword evidence="3" id="KW-1185">Reference proteome</keyword>
<accession>A0A9P6ETW2</accession>
<feature type="compositionally biased region" description="Polar residues" evidence="1">
    <location>
        <begin position="614"/>
        <end position="637"/>
    </location>
</feature>
<gene>
    <name evidence="2" type="ORF">CPB83DRAFT_842548</name>
</gene>
<feature type="compositionally biased region" description="Gly residues" evidence="1">
    <location>
        <begin position="801"/>
        <end position="817"/>
    </location>
</feature>
<dbReference type="AlphaFoldDB" id="A0A9P6ETW2"/>
<feature type="region of interest" description="Disordered" evidence="1">
    <location>
        <begin position="707"/>
        <end position="765"/>
    </location>
</feature>
<evidence type="ECO:0000256" key="1">
    <source>
        <dbReference type="SAM" id="MobiDB-lite"/>
    </source>
</evidence>
<feature type="compositionally biased region" description="Acidic residues" evidence="1">
    <location>
        <begin position="91"/>
        <end position="103"/>
    </location>
</feature>
<feature type="compositionally biased region" description="Basic and acidic residues" evidence="1">
    <location>
        <begin position="104"/>
        <end position="114"/>
    </location>
</feature>
<feature type="compositionally biased region" description="Low complexity" evidence="1">
    <location>
        <begin position="661"/>
        <end position="695"/>
    </location>
</feature>
<proteinExistence type="predicted"/>
<feature type="compositionally biased region" description="Polar residues" evidence="1">
    <location>
        <begin position="22"/>
        <end position="31"/>
    </location>
</feature>
<feature type="region of interest" description="Disordered" evidence="1">
    <location>
        <begin position="797"/>
        <end position="817"/>
    </location>
</feature>
<feature type="compositionally biased region" description="Polar residues" evidence="1">
    <location>
        <begin position="446"/>
        <end position="462"/>
    </location>
</feature>
<name>A0A9P6ETW2_9AGAR</name>
<feature type="region of interest" description="Disordered" evidence="1">
    <location>
        <begin position="440"/>
        <end position="560"/>
    </location>
</feature>
<feature type="compositionally biased region" description="Polar residues" evidence="1">
    <location>
        <begin position="314"/>
        <end position="324"/>
    </location>
</feature>
<feature type="compositionally biased region" description="Low complexity" evidence="1">
    <location>
        <begin position="463"/>
        <end position="506"/>
    </location>
</feature>
<feature type="region of interest" description="Disordered" evidence="1">
    <location>
        <begin position="572"/>
        <end position="695"/>
    </location>
</feature>
<dbReference type="Proteomes" id="UP000807306">
    <property type="component" value="Unassembled WGS sequence"/>
</dbReference>
<feature type="compositionally biased region" description="Polar residues" evidence="1">
    <location>
        <begin position="709"/>
        <end position="719"/>
    </location>
</feature>
<protein>
    <submittedName>
        <fullName evidence="2">Uncharacterized protein</fullName>
    </submittedName>
</protein>
<dbReference type="EMBL" id="MU157825">
    <property type="protein sequence ID" value="KAF9534579.1"/>
    <property type="molecule type" value="Genomic_DNA"/>
</dbReference>
<feature type="region of interest" description="Disordered" evidence="1">
    <location>
        <begin position="285"/>
        <end position="368"/>
    </location>
</feature>
<reference evidence="2" key="1">
    <citation type="submission" date="2020-11" db="EMBL/GenBank/DDBJ databases">
        <authorList>
            <consortium name="DOE Joint Genome Institute"/>
            <person name="Ahrendt S."/>
            <person name="Riley R."/>
            <person name="Andreopoulos W."/>
            <person name="Labutti K."/>
            <person name="Pangilinan J."/>
            <person name="Ruiz-Duenas F.J."/>
            <person name="Barrasa J.M."/>
            <person name="Sanchez-Garcia M."/>
            <person name="Camarero S."/>
            <person name="Miyauchi S."/>
            <person name="Serrano A."/>
            <person name="Linde D."/>
            <person name="Babiker R."/>
            <person name="Drula E."/>
            <person name="Ayuso-Fernandez I."/>
            <person name="Pacheco R."/>
            <person name="Padilla G."/>
            <person name="Ferreira P."/>
            <person name="Barriuso J."/>
            <person name="Kellner H."/>
            <person name="Castanera R."/>
            <person name="Alfaro M."/>
            <person name="Ramirez L."/>
            <person name="Pisabarro A.G."/>
            <person name="Kuo A."/>
            <person name="Tritt A."/>
            <person name="Lipzen A."/>
            <person name="He G."/>
            <person name="Yan M."/>
            <person name="Ng V."/>
            <person name="Cullen D."/>
            <person name="Martin F."/>
            <person name="Rosso M.-N."/>
            <person name="Henrissat B."/>
            <person name="Hibbett D."/>
            <person name="Martinez A.T."/>
            <person name="Grigoriev I.V."/>
        </authorList>
    </citation>
    <scope>NUCLEOTIDE SEQUENCE</scope>
    <source>
        <strain evidence="2">CBS 506.95</strain>
    </source>
</reference>
<dbReference type="OrthoDB" id="3254377at2759"/>
<sequence length="817" mass="88785">MASNNPTPPRKNTHRKRISALRLSSDTTSSLPEYIPSSAWSHHHYQQQQHRTGTKVGTPQSRLERSNLDVNEVYEEEEDYIPSDKPPDYPDSAEEADEDTDESDSQRHYRHYEQQEPVCLPANPETFARRPRTASPRRSKKFLPPPTHRRGKSSQSNFLQQTSTREPGGRSQRFARDDLEITPSASTSSDPYLDSLLERSVHALEMSNTLLQSSISTQASLGAILSGGGTSPQDSTLHTHAMNLSTRIQDSWIAKTAWADDLEEITRGVEGLISPLRVDDFGLEETETESLRSKSISMRKKRLHSHSREGSYSLPDTSPLTSMKRNQRKSSSDIKEGSISSATSSTTPRLTLSQQNRTNLVSPPPRPITQYIPDLQDSDSIALPSTLGFRSQSSMLFSPDWKSTFSDIASASATSVLFAAPSLPNATTSTTSLLLAPKLTDKHSEPSTPAYNMLSSFVSRPQGSSSGPNSNVNTPSTSFTTSFMSNLRRSSTSRSTSASTERSSSTITAGKRRASSPSRSPHHSQDRLSRTPHKGIVPLDLAHRPMTPPTEESSSSSDGCVAKLTVQSLKKILDDQPVPQSKASSRSSSISGIGGGLMAPKFMPRTPVRLPEAGTSTATASVSRLFTKGTHSSSTRAPSPPRLSAMKHSRNNSHAQLNNGSSAPSTPSSTSQTLIVPSNLNTSSSTPSPSPTVLSIPDMVSKVIGRVSPASSGRSTPSKRISFAELPESYASTRPGGGSSKFKEKHNKRRRKHSTSRGGRYSTDGELDISPPRWWGLGGLSMALARQEERMEDRMTRNWGGRMGSTGMGGGLDEWAV</sequence>
<organism evidence="2 3">
    <name type="scientific">Crepidotus variabilis</name>
    <dbReference type="NCBI Taxonomy" id="179855"/>
    <lineage>
        <taxon>Eukaryota</taxon>
        <taxon>Fungi</taxon>
        <taxon>Dikarya</taxon>
        <taxon>Basidiomycota</taxon>
        <taxon>Agaricomycotina</taxon>
        <taxon>Agaricomycetes</taxon>
        <taxon>Agaricomycetidae</taxon>
        <taxon>Agaricales</taxon>
        <taxon>Agaricineae</taxon>
        <taxon>Crepidotaceae</taxon>
        <taxon>Crepidotus</taxon>
    </lineage>
</organism>
<feature type="compositionally biased region" description="Polar residues" evidence="1">
    <location>
        <begin position="46"/>
        <end position="61"/>
    </location>
</feature>
<feature type="compositionally biased region" description="Polar residues" evidence="1">
    <location>
        <begin position="342"/>
        <end position="361"/>
    </location>
</feature>
<feature type="compositionally biased region" description="Basic residues" evidence="1">
    <location>
        <begin position="129"/>
        <end position="152"/>
    </location>
</feature>
<feature type="compositionally biased region" description="Polar residues" evidence="1">
    <location>
        <begin position="153"/>
        <end position="165"/>
    </location>
</feature>
<evidence type="ECO:0000313" key="3">
    <source>
        <dbReference type="Proteomes" id="UP000807306"/>
    </source>
</evidence>
<feature type="region of interest" description="Disordered" evidence="1">
    <location>
        <begin position="1"/>
        <end position="171"/>
    </location>
</feature>
<feature type="compositionally biased region" description="Basic residues" evidence="1">
    <location>
        <begin position="743"/>
        <end position="755"/>
    </location>
</feature>
<evidence type="ECO:0000313" key="2">
    <source>
        <dbReference type="EMBL" id="KAF9534579.1"/>
    </source>
</evidence>
<comment type="caution">
    <text evidence="2">The sequence shown here is derived from an EMBL/GenBank/DDBJ whole genome shotgun (WGS) entry which is preliminary data.</text>
</comment>
<feature type="compositionally biased region" description="Acidic residues" evidence="1">
    <location>
        <begin position="72"/>
        <end position="81"/>
    </location>
</feature>